<comment type="caution">
    <text evidence="4">The sequence shown here is derived from an EMBL/GenBank/DDBJ whole genome shotgun (WGS) entry which is preliminary data.</text>
</comment>
<dbReference type="InterPro" id="IPR039069">
    <property type="entry name" value="CE7"/>
</dbReference>
<dbReference type="GO" id="GO:0052689">
    <property type="term" value="F:carboxylic ester hydrolase activity"/>
    <property type="evidence" value="ECO:0007669"/>
    <property type="project" value="TreeGrafter"/>
</dbReference>
<evidence type="ECO:0000256" key="1">
    <source>
        <dbReference type="PIRSR" id="PIRSR639069-1"/>
    </source>
</evidence>
<dbReference type="PANTHER" id="PTHR40111">
    <property type="entry name" value="CEPHALOSPORIN-C DEACETYLASE"/>
    <property type="match status" value="1"/>
</dbReference>
<dbReference type="InterPro" id="IPR029058">
    <property type="entry name" value="AB_hydrolase_fold"/>
</dbReference>
<proteinExistence type="predicted"/>
<evidence type="ECO:0000313" key="4">
    <source>
        <dbReference type="EMBL" id="MST92391.1"/>
    </source>
</evidence>
<feature type="active site" description="Charge relay system" evidence="1">
    <location>
        <position position="303"/>
    </location>
</feature>
<dbReference type="Gene3D" id="3.40.50.1820">
    <property type="entry name" value="alpha/beta hydrolase"/>
    <property type="match status" value="1"/>
</dbReference>
<feature type="domain" description="Acetyl xylan esterase" evidence="3">
    <location>
        <begin position="1"/>
        <end position="319"/>
    </location>
</feature>
<dbReference type="Proteomes" id="UP000431913">
    <property type="component" value="Unassembled WGS sequence"/>
</dbReference>
<organism evidence="4 5">
    <name type="scientific">Ruthenibacterium lactatiformans</name>
    <dbReference type="NCBI Taxonomy" id="1550024"/>
    <lineage>
        <taxon>Bacteria</taxon>
        <taxon>Bacillati</taxon>
        <taxon>Bacillota</taxon>
        <taxon>Clostridia</taxon>
        <taxon>Eubacteriales</taxon>
        <taxon>Oscillospiraceae</taxon>
        <taxon>Ruthenibacterium</taxon>
    </lineage>
</organism>
<gene>
    <name evidence="4" type="ORF">FYJ76_10680</name>
</gene>
<dbReference type="EMBL" id="VUNJ01000010">
    <property type="protein sequence ID" value="MST92391.1"/>
    <property type="molecule type" value="Genomic_DNA"/>
</dbReference>
<dbReference type="InterPro" id="IPR008391">
    <property type="entry name" value="AXE1_dom"/>
</dbReference>
<evidence type="ECO:0000256" key="2">
    <source>
        <dbReference type="PIRSR" id="PIRSR639069-2"/>
    </source>
</evidence>
<reference evidence="4 5" key="1">
    <citation type="submission" date="2019-08" db="EMBL/GenBank/DDBJ databases">
        <title>In-depth cultivation of the pig gut microbiome towards novel bacterial diversity and tailored functional studies.</title>
        <authorList>
            <person name="Wylensek D."/>
            <person name="Hitch T.C.A."/>
            <person name="Clavel T."/>
        </authorList>
    </citation>
    <scope>NUCLEOTIDE SEQUENCE [LARGE SCALE GENOMIC DNA]</scope>
    <source>
        <strain evidence="4 5">WCA3-601-WT-6J</strain>
    </source>
</reference>
<dbReference type="PANTHER" id="PTHR40111:SF1">
    <property type="entry name" value="CEPHALOSPORIN-C DEACETYLASE"/>
    <property type="match status" value="1"/>
</dbReference>
<dbReference type="GO" id="GO:0005976">
    <property type="term" value="P:polysaccharide metabolic process"/>
    <property type="evidence" value="ECO:0007669"/>
    <property type="project" value="TreeGrafter"/>
</dbReference>
<feature type="active site" description="Charge relay system" evidence="1">
    <location>
        <position position="274"/>
    </location>
</feature>
<evidence type="ECO:0000313" key="5">
    <source>
        <dbReference type="Proteomes" id="UP000431913"/>
    </source>
</evidence>
<sequence length="320" mass="35957">MPVFEMPLEELRHYKGCSPCPGDFKEYWREALGELEATGLAYTCTPAAFEAPGVKCHDLWFVGTGGARVHCMFLKPAQLSKKIPAVAVFHGYMHHGGEWFERLPYVYAGNAVLVMEARGQGGLSEDVYAGAGPTLFGHVVRGVRDKDPHKLYYRDVYLDAAKAVRILMSMDFVDEARVATTGKSQGGALALAAAALTPEVKLCAPIYPFLCDFRRVAQLDLMKDAYEGFSYYFKKCDPTHAHEQEFFERLGYIDLQNHASAIRAQVFWQTGLMDTLCPPSAQFSAYNKLTGRKEMKLYPEYGHEQIPYTNDTVFSFLRKL</sequence>
<name>A0A6I2UAF9_9FIRM</name>
<dbReference type="RefSeq" id="WP_055079494.1">
    <property type="nucleotide sequence ID" value="NZ_CAUBPW010000047.1"/>
</dbReference>
<dbReference type="Pfam" id="PF05448">
    <property type="entry name" value="AXE1"/>
    <property type="match status" value="1"/>
</dbReference>
<dbReference type="AlphaFoldDB" id="A0A6I2UAF9"/>
<feature type="binding site" evidence="2">
    <location>
        <position position="92"/>
    </location>
    <ligand>
        <name>substrate</name>
    </ligand>
</feature>
<accession>A0A6I2UAF9</accession>
<feature type="active site" description="Nucleophile" evidence="1">
    <location>
        <position position="184"/>
    </location>
</feature>
<evidence type="ECO:0000259" key="3">
    <source>
        <dbReference type="Pfam" id="PF05448"/>
    </source>
</evidence>
<dbReference type="SUPFAM" id="SSF53474">
    <property type="entry name" value="alpha/beta-Hydrolases"/>
    <property type="match status" value="1"/>
</dbReference>
<protein>
    <submittedName>
        <fullName evidence="4">Acetylxylan esterase</fullName>
    </submittedName>
</protein>